<feature type="compositionally biased region" description="Basic and acidic residues" evidence="1">
    <location>
        <begin position="276"/>
        <end position="317"/>
    </location>
</feature>
<feature type="compositionally biased region" description="Basic and acidic residues" evidence="1">
    <location>
        <begin position="525"/>
        <end position="534"/>
    </location>
</feature>
<dbReference type="OrthoDB" id="6283481at2759"/>
<feature type="region of interest" description="Disordered" evidence="1">
    <location>
        <begin position="90"/>
        <end position="196"/>
    </location>
</feature>
<feature type="compositionally biased region" description="Low complexity" evidence="1">
    <location>
        <begin position="362"/>
        <end position="377"/>
    </location>
</feature>
<feature type="compositionally biased region" description="Polar residues" evidence="1">
    <location>
        <begin position="554"/>
        <end position="563"/>
    </location>
</feature>
<evidence type="ECO:0000313" key="3">
    <source>
        <dbReference type="Proteomes" id="UP000492820"/>
    </source>
</evidence>
<dbReference type="WBParaSite" id="EgrG_000097300">
    <property type="protein sequence ID" value="EgrG_000097300"/>
    <property type="gene ID" value="EgrG_000097300"/>
</dbReference>
<feature type="compositionally biased region" description="Low complexity" evidence="1">
    <location>
        <begin position="599"/>
        <end position="614"/>
    </location>
</feature>
<evidence type="ECO:0000256" key="1">
    <source>
        <dbReference type="SAM" id="MobiDB-lite"/>
    </source>
</evidence>
<protein>
    <submittedName>
        <fullName evidence="2 4">Expressed conserved protein</fullName>
    </submittedName>
</protein>
<evidence type="ECO:0000313" key="2">
    <source>
        <dbReference type="EMBL" id="CDS21104.1"/>
    </source>
</evidence>
<dbReference type="Proteomes" id="UP000492820">
    <property type="component" value="Unassembled WGS sequence"/>
</dbReference>
<reference evidence="4" key="3">
    <citation type="submission" date="2020-10" db="UniProtKB">
        <authorList>
            <consortium name="WormBaseParasite"/>
        </authorList>
    </citation>
    <scope>IDENTIFICATION</scope>
</reference>
<reference evidence="2 3" key="1">
    <citation type="journal article" date="2013" name="Nature">
        <title>The genomes of four tapeworm species reveal adaptations to parasitism.</title>
        <authorList>
            <person name="Tsai I.J."/>
            <person name="Zarowiecki M."/>
            <person name="Holroyd N."/>
            <person name="Garciarrubio A."/>
            <person name="Sanchez-Flores A."/>
            <person name="Brooks K.L."/>
            <person name="Tracey A."/>
            <person name="Bobes R.J."/>
            <person name="Fragoso G."/>
            <person name="Sciutto E."/>
            <person name="Aslett M."/>
            <person name="Beasley H."/>
            <person name="Bennett H.M."/>
            <person name="Cai J."/>
            <person name="Camicia F."/>
            <person name="Clark R."/>
            <person name="Cucher M."/>
            <person name="De Silva N."/>
            <person name="Day T.A."/>
            <person name="Deplazes P."/>
            <person name="Estrada K."/>
            <person name="Fernandez C."/>
            <person name="Holland P.W."/>
            <person name="Hou J."/>
            <person name="Hu S."/>
            <person name="Huckvale T."/>
            <person name="Hung S.S."/>
            <person name="Kamenetzky L."/>
            <person name="Keane J.A."/>
            <person name="Kiss F."/>
            <person name="Koziol U."/>
            <person name="Lambert O."/>
            <person name="Liu K."/>
            <person name="Luo X."/>
            <person name="Luo Y."/>
            <person name="Macchiaroli N."/>
            <person name="Nichol S."/>
            <person name="Paps J."/>
            <person name="Parkinson J."/>
            <person name="Pouchkina-Stantcheva N."/>
            <person name="Riddiford N."/>
            <person name="Rosenzvit M."/>
            <person name="Salinas G."/>
            <person name="Wasmuth J.D."/>
            <person name="Zamanian M."/>
            <person name="Zheng Y."/>
            <person name="Cai X."/>
            <person name="Soberon X."/>
            <person name="Olson P.D."/>
            <person name="Laclette J.P."/>
            <person name="Brehm K."/>
            <person name="Berriman M."/>
            <person name="Garciarrubio A."/>
            <person name="Bobes R.J."/>
            <person name="Fragoso G."/>
            <person name="Sanchez-Flores A."/>
            <person name="Estrada K."/>
            <person name="Cevallos M.A."/>
            <person name="Morett E."/>
            <person name="Gonzalez V."/>
            <person name="Portillo T."/>
            <person name="Ochoa-Leyva A."/>
            <person name="Jose M.V."/>
            <person name="Sciutto E."/>
            <person name="Landa A."/>
            <person name="Jimenez L."/>
            <person name="Valdes V."/>
            <person name="Carrero J.C."/>
            <person name="Larralde C."/>
            <person name="Morales-Montor J."/>
            <person name="Limon-Lason J."/>
            <person name="Soberon X."/>
            <person name="Laclette J.P."/>
        </authorList>
    </citation>
    <scope>NUCLEOTIDE SEQUENCE [LARGE SCALE GENOMIC DNA]</scope>
</reference>
<proteinExistence type="predicted"/>
<name>A0A068WTU3_ECHGR</name>
<feature type="compositionally biased region" description="Basic and acidic residues" evidence="1">
    <location>
        <begin position="141"/>
        <end position="196"/>
    </location>
</feature>
<gene>
    <name evidence="2" type="ORF">EgrG_000097300</name>
</gene>
<feature type="compositionally biased region" description="Polar residues" evidence="1">
    <location>
        <begin position="485"/>
        <end position="495"/>
    </location>
</feature>
<feature type="compositionally biased region" description="Pro residues" evidence="1">
    <location>
        <begin position="566"/>
        <end position="576"/>
    </location>
</feature>
<feature type="region of interest" description="Disordered" evidence="1">
    <location>
        <begin position="271"/>
        <end position="504"/>
    </location>
</feature>
<feature type="region of interest" description="Disordered" evidence="1">
    <location>
        <begin position="1"/>
        <end position="29"/>
    </location>
</feature>
<feature type="region of interest" description="Disordered" evidence="1">
    <location>
        <begin position="525"/>
        <end position="629"/>
    </location>
</feature>
<feature type="compositionally biased region" description="Basic residues" evidence="1">
    <location>
        <begin position="1"/>
        <end position="12"/>
    </location>
</feature>
<feature type="compositionally biased region" description="Polar residues" evidence="1">
    <location>
        <begin position="411"/>
        <end position="430"/>
    </location>
</feature>
<organism evidence="2">
    <name type="scientific">Echinococcus granulosus</name>
    <name type="common">Hydatid tapeworm</name>
    <dbReference type="NCBI Taxonomy" id="6210"/>
    <lineage>
        <taxon>Eukaryota</taxon>
        <taxon>Metazoa</taxon>
        <taxon>Spiralia</taxon>
        <taxon>Lophotrochozoa</taxon>
        <taxon>Platyhelminthes</taxon>
        <taxon>Cestoda</taxon>
        <taxon>Eucestoda</taxon>
        <taxon>Cyclophyllidea</taxon>
        <taxon>Taeniidae</taxon>
        <taxon>Echinococcus</taxon>
        <taxon>Echinococcus granulosus group</taxon>
    </lineage>
</organism>
<dbReference type="EMBL" id="LK028582">
    <property type="protein sequence ID" value="CDS21104.1"/>
    <property type="molecule type" value="Genomic_DNA"/>
</dbReference>
<dbReference type="AlphaFoldDB" id="A0A068WTU3"/>
<accession>A0A068WTU3</accession>
<evidence type="ECO:0000313" key="4">
    <source>
        <dbReference type="WBParaSite" id="EgrG_000097300"/>
    </source>
</evidence>
<reference evidence="2" key="2">
    <citation type="submission" date="2014-06" db="EMBL/GenBank/DDBJ databases">
        <authorList>
            <person name="Aslett M."/>
        </authorList>
    </citation>
    <scope>NUCLEOTIDE SEQUENCE</scope>
</reference>
<sequence length="1156" mass="126167">MSRSHFRLNKRGRMSDDHEDAGDGGGLITITTDGMEALNTNGTKEIVPPDSPKKGDLYVLSTTVAPDGGMEIRRTLVDAGERTDLCTDSDDTIVAPGQESSLHLEAPPSPPEENRILNNQEVEETQRAEIQLSLPEVPPTTEKDEVKTEPKEVIEEHEIEIQKDQVDDKKEDRKSEAQEVSEEPRSVSLRDEQMHDNEELKAEIQKVIDECAAAIEEQQTEVNTGSEDEAAEGIKEHKMEVQEALHKEDEERAVHEAKGVIEEQKLEVQELQQTTADEKAKAESNEVAEEHKLEIKEVDQKQKEEPVKVEPNKEKKPSTTKVKRTMTLPAASRFTLPWQKKHVEDDSGATQESKAHKKSAKTEATTAKPPTTGASKPISGVMRNLKKGFKFKLGGSSRSGEDSAPGRIPQISGSRPSPRIVSSLNITPTHQEVVATEPESPTTCRRKELDSILSAMPPSPTPSTESLHKVGEAGGSPHIYDNLPAEQQNGKSPNTPAEEEICPSVATKPVLTTIAQAINEKKARDMMESIKSERANGAVVANDLKPPRPPPAKNEQSNSTKASPRNLPPPPRPSAPPRVLEKSYTMAASSPPPLSDVEVISPVSAPSPVHSAPVQMRSDYTNATTSLDRKKLYRSKEETRAAKMTTLSRPMTIHETSFTVKRKLNESQHRSLDEGSQPPKSGQKVIFEQKDSFTLPKFLLGSKRKSVPAPVLRPHLANSPTTEGNRASVLKPITASEDNSTPLSPTITSMQCSMPPVRPIATASVCVQTAPLRPKAPVSSIPYGKERPTLLALASKLGELSEHTQDTAFKEAYFQNLIKPSIKSPQMASSPGNELSLPLLGYQIAEEAKTPDEGKSSIFAFSHSHKLWSMRLEGEESASEKLVNKCLLEYTAACARLKSVDLQGEFAGFHWQCGDLSEAGWFKRGTLAGYSSLEVYHDPSKQLDYVKLPPIQYSVGSIIYPEATIDALLSTWINESHLGTPSTLLLFESPTDTETAFHPALAIIRLSDVLQELTASENPSCDIHPSIALAVLLSIDQCSSKLSHNLKGGEKAFLNLDPAEITLLCSPANCLVIFRIADSEGDWNVKKVLLELHSDHADSLEAAINACMENLSQLVTTKVHLSALLQAIAPPDWIMQAGARSALEKANSAVPSGNED</sequence>